<dbReference type="EMBL" id="UYRU01049506">
    <property type="protein sequence ID" value="VDN10603.1"/>
    <property type="molecule type" value="Genomic_DNA"/>
</dbReference>
<accession>A0A3P7LIS1</accession>
<organism evidence="1 2">
    <name type="scientific">Dibothriocephalus latus</name>
    <name type="common">Fish tapeworm</name>
    <name type="synonym">Diphyllobothrium latum</name>
    <dbReference type="NCBI Taxonomy" id="60516"/>
    <lineage>
        <taxon>Eukaryota</taxon>
        <taxon>Metazoa</taxon>
        <taxon>Spiralia</taxon>
        <taxon>Lophotrochozoa</taxon>
        <taxon>Platyhelminthes</taxon>
        <taxon>Cestoda</taxon>
        <taxon>Eucestoda</taxon>
        <taxon>Diphyllobothriidea</taxon>
        <taxon>Diphyllobothriidae</taxon>
        <taxon>Dibothriocephalus</taxon>
    </lineage>
</organism>
<evidence type="ECO:0000313" key="1">
    <source>
        <dbReference type="EMBL" id="VDN10603.1"/>
    </source>
</evidence>
<gene>
    <name evidence="1" type="ORF">DILT_LOCUS6434</name>
</gene>
<dbReference type="Proteomes" id="UP000281553">
    <property type="component" value="Unassembled WGS sequence"/>
</dbReference>
<protein>
    <submittedName>
        <fullName evidence="1">Uncharacterized protein</fullName>
    </submittedName>
</protein>
<dbReference type="AlphaFoldDB" id="A0A3P7LIS1"/>
<name>A0A3P7LIS1_DIBLA</name>
<proteinExistence type="predicted"/>
<evidence type="ECO:0000313" key="2">
    <source>
        <dbReference type="Proteomes" id="UP000281553"/>
    </source>
</evidence>
<keyword evidence="2" id="KW-1185">Reference proteome</keyword>
<reference evidence="1 2" key="1">
    <citation type="submission" date="2018-11" db="EMBL/GenBank/DDBJ databases">
        <authorList>
            <consortium name="Pathogen Informatics"/>
        </authorList>
    </citation>
    <scope>NUCLEOTIDE SEQUENCE [LARGE SCALE GENOMIC DNA]</scope>
</reference>
<sequence>MIRTLSSLIPTLVMDGEADLKDMEEYAASKAVAMHSSMTANAQACEKKSVAEWLEYLRSCQDLLTQPFS</sequence>